<feature type="transmembrane region" description="Helical" evidence="16">
    <location>
        <begin position="140"/>
        <end position="160"/>
    </location>
</feature>
<evidence type="ECO:0000256" key="1">
    <source>
        <dbReference type="ARBA" id="ARBA00004225"/>
    </source>
</evidence>
<feature type="domain" description="NADH:ubiquinone oxidoreductase chain 4 N-terminal" evidence="18">
    <location>
        <begin position="1"/>
        <end position="100"/>
    </location>
</feature>
<dbReference type="PANTHER" id="PTHR43507">
    <property type="entry name" value="NADH-UBIQUINONE OXIDOREDUCTASE CHAIN 4"/>
    <property type="match status" value="1"/>
</dbReference>
<keyword evidence="10 16" id="KW-1133">Transmembrane helix</keyword>
<keyword evidence="14 16" id="KW-0472">Membrane</keyword>
<protein>
    <recommendedName>
        <fullName evidence="4 16">NADH-ubiquinone oxidoreductase chain 4</fullName>
        <ecNumber evidence="3 16">7.1.1.2</ecNumber>
    </recommendedName>
</protein>
<dbReference type="EC" id="7.1.1.2" evidence="3 16"/>
<evidence type="ECO:0000256" key="6">
    <source>
        <dbReference type="ARBA" id="ARBA00022660"/>
    </source>
</evidence>
<feature type="transmembrane region" description="Helical" evidence="16">
    <location>
        <begin position="336"/>
        <end position="359"/>
    </location>
</feature>
<evidence type="ECO:0000256" key="4">
    <source>
        <dbReference type="ARBA" id="ARBA00021006"/>
    </source>
</evidence>
<feature type="transmembrane region" description="Helical" evidence="16">
    <location>
        <begin position="271"/>
        <end position="289"/>
    </location>
</feature>
<keyword evidence="13 16" id="KW-0496">Mitochondrion</keyword>
<sequence length="443" mass="49022">MLTILFPLLLLPLTSFKWNNVMLYTSSLILPTMLYMYCNSIPINLSPMIHIDAMSAVLIMLTMWITPLIIAASQNIKKNSLSARFFLFNIIILTIILLLAFSASHMFSFYILFEASLIPTLLVIMKWGYQPERLHASMYLMLYTISASLPLLAGIAIHSSQWFSYHLSFSLYSFPRYSSLIWFAMNLAFLVKLPLFTFHLWLPKAHVEAPVAGSMILAAVLLKLGGYGMLRVIYMTPPITVSLKMFLLGLSLWGGMVTSLICVRQQDIKSLIAYSSVGHMSLVIAGILANIQWGLWGAIAMMISHGLLSSALFAAADMCYSASNSRSLLMNKGLNIAIPSMSMLWFVMCAANMAAPPSFNLMAEIMLISSAAITTKLALAPLGLMSFVAAGYSLILYVSLNHGSLNTLHNPSLVILPRNLLIIMGHIAPIILIMLSPSFIIMW</sequence>
<dbReference type="GO" id="GO:0003954">
    <property type="term" value="F:NADH dehydrogenase activity"/>
    <property type="evidence" value="ECO:0007669"/>
    <property type="project" value="TreeGrafter"/>
</dbReference>
<name>A0A7G8JTL3_PERCL</name>
<gene>
    <name evidence="19" type="primary">nad4</name>
</gene>
<feature type="transmembrane region" description="Helical" evidence="16">
    <location>
        <begin position="379"/>
        <end position="400"/>
    </location>
</feature>
<dbReference type="InterPro" id="IPR000260">
    <property type="entry name" value="NADH4_N"/>
</dbReference>
<evidence type="ECO:0000256" key="9">
    <source>
        <dbReference type="ARBA" id="ARBA00022982"/>
    </source>
</evidence>
<feature type="transmembrane region" description="Helical" evidence="16">
    <location>
        <begin position="295"/>
        <end position="315"/>
    </location>
</feature>
<evidence type="ECO:0000259" key="17">
    <source>
        <dbReference type="Pfam" id="PF00361"/>
    </source>
</evidence>
<evidence type="ECO:0000256" key="11">
    <source>
        <dbReference type="ARBA" id="ARBA00023027"/>
    </source>
</evidence>
<feature type="transmembrane region" description="Helical" evidence="16">
    <location>
        <begin position="180"/>
        <end position="202"/>
    </location>
</feature>
<evidence type="ECO:0000256" key="3">
    <source>
        <dbReference type="ARBA" id="ARBA00012944"/>
    </source>
</evidence>
<evidence type="ECO:0000256" key="12">
    <source>
        <dbReference type="ARBA" id="ARBA00023075"/>
    </source>
</evidence>
<evidence type="ECO:0000256" key="16">
    <source>
        <dbReference type="RuleBase" id="RU003297"/>
    </source>
</evidence>
<feature type="transmembrane region" description="Helical" evidence="16">
    <location>
        <begin position="53"/>
        <end position="73"/>
    </location>
</feature>
<keyword evidence="9 16" id="KW-0249">Electron transport</keyword>
<comment type="catalytic activity">
    <reaction evidence="15 16">
        <text>a ubiquinone + NADH + 5 H(+)(in) = a ubiquinol + NAD(+) + 4 H(+)(out)</text>
        <dbReference type="Rhea" id="RHEA:29091"/>
        <dbReference type="Rhea" id="RHEA-COMP:9565"/>
        <dbReference type="Rhea" id="RHEA-COMP:9566"/>
        <dbReference type="ChEBI" id="CHEBI:15378"/>
        <dbReference type="ChEBI" id="CHEBI:16389"/>
        <dbReference type="ChEBI" id="CHEBI:17976"/>
        <dbReference type="ChEBI" id="CHEBI:57540"/>
        <dbReference type="ChEBI" id="CHEBI:57945"/>
        <dbReference type="EC" id="7.1.1.2"/>
    </reaction>
</comment>
<keyword evidence="7 16" id="KW-0812">Transmembrane</keyword>
<geneLocation type="mitochondrion" evidence="19"/>
<dbReference type="AlphaFoldDB" id="A0A7G8JTL3"/>
<evidence type="ECO:0000313" key="19">
    <source>
        <dbReference type="EMBL" id="QNJ33911.1"/>
    </source>
</evidence>
<comment type="similarity">
    <text evidence="2 16">Belongs to the complex I subunit 4 family.</text>
</comment>
<dbReference type="InterPro" id="IPR003918">
    <property type="entry name" value="NADH_UbQ_OxRdtase"/>
</dbReference>
<accession>A0A7G8JTL3</accession>
<evidence type="ECO:0000256" key="5">
    <source>
        <dbReference type="ARBA" id="ARBA00022448"/>
    </source>
</evidence>
<comment type="function">
    <text evidence="16">Core subunit of the mitochondrial membrane respiratory chain NADH dehydrogenase (Complex I) which catalyzes electron transfer from NADH through the respiratory chain, using ubiquinone as an electron acceptor. Essential for the catalytic activity and assembly of complex I.</text>
</comment>
<comment type="subcellular location">
    <subcellularLocation>
        <location evidence="1 16">Mitochondrion membrane</location>
        <topology evidence="1 16">Multi-pass membrane protein</topology>
    </subcellularLocation>
</comment>
<proteinExistence type="inferred from homology"/>
<keyword evidence="11 16" id="KW-0520">NAD</keyword>
<reference evidence="19" key="1">
    <citation type="journal article" date="2020" name="Zool. Scr.">
        <title>The phylogeny of Nereididae (Annelida) based on mitochondrial genomes.</title>
        <authorList>
            <person name="Alves P.R."/>
            <person name="Halanych K.M."/>
            <person name="Santos C.S.G."/>
        </authorList>
    </citation>
    <scope>NUCLEOTIDE SEQUENCE</scope>
</reference>
<dbReference type="GO" id="GO:0042773">
    <property type="term" value="P:ATP synthesis coupled electron transport"/>
    <property type="evidence" value="ECO:0007669"/>
    <property type="project" value="InterPro"/>
</dbReference>
<evidence type="ECO:0000256" key="7">
    <source>
        <dbReference type="ARBA" id="ARBA00022692"/>
    </source>
</evidence>
<keyword evidence="8" id="KW-1278">Translocase</keyword>
<evidence type="ECO:0000256" key="14">
    <source>
        <dbReference type="ARBA" id="ARBA00023136"/>
    </source>
</evidence>
<organism evidence="19">
    <name type="scientific">Perinereis cultrifera</name>
    <name type="common">Polychaete worm</name>
    <name type="synonym">Nereis cultrifera</name>
    <dbReference type="NCBI Taxonomy" id="59559"/>
    <lineage>
        <taxon>Eukaryota</taxon>
        <taxon>Metazoa</taxon>
        <taxon>Spiralia</taxon>
        <taxon>Lophotrochozoa</taxon>
        <taxon>Annelida</taxon>
        <taxon>Polychaeta</taxon>
        <taxon>Errantia</taxon>
        <taxon>Phyllodocida</taxon>
        <taxon>Nereididae</taxon>
        <taxon>Perinereis</taxon>
    </lineage>
</organism>
<dbReference type="Pfam" id="PF00361">
    <property type="entry name" value="Proton_antipo_M"/>
    <property type="match status" value="1"/>
</dbReference>
<evidence type="ECO:0000256" key="13">
    <source>
        <dbReference type="ARBA" id="ARBA00023128"/>
    </source>
</evidence>
<evidence type="ECO:0000256" key="8">
    <source>
        <dbReference type="ARBA" id="ARBA00022967"/>
    </source>
</evidence>
<dbReference type="PANTHER" id="PTHR43507:SF20">
    <property type="entry name" value="NADH-UBIQUINONE OXIDOREDUCTASE CHAIN 4"/>
    <property type="match status" value="1"/>
</dbReference>
<evidence type="ECO:0000256" key="15">
    <source>
        <dbReference type="ARBA" id="ARBA00049551"/>
    </source>
</evidence>
<dbReference type="Pfam" id="PF01059">
    <property type="entry name" value="Oxidored_q5_N"/>
    <property type="match status" value="1"/>
</dbReference>
<dbReference type="GO" id="GO:0008137">
    <property type="term" value="F:NADH dehydrogenase (ubiquinone) activity"/>
    <property type="evidence" value="ECO:0007669"/>
    <property type="project" value="UniProtKB-UniRule"/>
</dbReference>
<keyword evidence="6 16" id="KW-0679">Respiratory chain</keyword>
<feature type="transmembrane region" description="Helical" evidence="16">
    <location>
        <begin position="214"/>
        <end position="234"/>
    </location>
</feature>
<dbReference type="EMBL" id="MN812983">
    <property type="protein sequence ID" value="QNJ33911.1"/>
    <property type="molecule type" value="Genomic_DNA"/>
</dbReference>
<evidence type="ECO:0000259" key="18">
    <source>
        <dbReference type="Pfam" id="PF01059"/>
    </source>
</evidence>
<keyword evidence="5 16" id="KW-0813">Transport</keyword>
<evidence type="ECO:0000256" key="2">
    <source>
        <dbReference type="ARBA" id="ARBA00009025"/>
    </source>
</evidence>
<feature type="transmembrane region" description="Helical" evidence="16">
    <location>
        <begin position="420"/>
        <end position="442"/>
    </location>
</feature>
<dbReference type="GO" id="GO:0015990">
    <property type="term" value="P:electron transport coupled proton transport"/>
    <property type="evidence" value="ECO:0007669"/>
    <property type="project" value="TreeGrafter"/>
</dbReference>
<feature type="transmembrane region" description="Helical" evidence="16">
    <location>
        <begin position="109"/>
        <end position="128"/>
    </location>
</feature>
<dbReference type="PRINTS" id="PR01437">
    <property type="entry name" value="NUOXDRDTASE4"/>
</dbReference>
<keyword evidence="12 16" id="KW-0830">Ubiquinone</keyword>
<dbReference type="GO" id="GO:0048039">
    <property type="term" value="F:ubiquinone binding"/>
    <property type="evidence" value="ECO:0007669"/>
    <property type="project" value="TreeGrafter"/>
</dbReference>
<feature type="transmembrane region" description="Helical" evidence="16">
    <location>
        <begin position="246"/>
        <end position="264"/>
    </location>
</feature>
<feature type="domain" description="NADH:quinone oxidoreductase/Mrp antiporter transmembrane" evidence="17">
    <location>
        <begin position="103"/>
        <end position="380"/>
    </location>
</feature>
<feature type="transmembrane region" description="Helical" evidence="16">
    <location>
        <begin position="85"/>
        <end position="103"/>
    </location>
</feature>
<dbReference type="InterPro" id="IPR001750">
    <property type="entry name" value="ND/Mrp_TM"/>
</dbReference>
<dbReference type="GO" id="GO:0031966">
    <property type="term" value="C:mitochondrial membrane"/>
    <property type="evidence" value="ECO:0007669"/>
    <property type="project" value="UniProtKB-SubCell"/>
</dbReference>
<evidence type="ECO:0000256" key="10">
    <source>
        <dbReference type="ARBA" id="ARBA00022989"/>
    </source>
</evidence>